<keyword evidence="1" id="KW-0433">Leucine-rich repeat</keyword>
<dbReference type="InterPro" id="IPR032675">
    <property type="entry name" value="LRR_dom_sf"/>
</dbReference>
<dbReference type="AlphaFoldDB" id="A0A2H3J648"/>
<dbReference type="InterPro" id="IPR036859">
    <property type="entry name" value="CAP-Gly_dom_sf"/>
</dbReference>
<dbReference type="SUPFAM" id="SSF52047">
    <property type="entry name" value="RNI-like"/>
    <property type="match status" value="1"/>
</dbReference>
<dbReference type="PANTHER" id="PTHR45973:SF35">
    <property type="entry name" value="LEUCINE-RICH REPEAT-CONTAINING PROTEIN 43"/>
    <property type="match status" value="1"/>
</dbReference>
<dbReference type="OrthoDB" id="5273213at2759"/>
<keyword evidence="2" id="KW-0677">Repeat</keyword>
<dbReference type="Gene3D" id="3.80.10.10">
    <property type="entry name" value="Ribonuclease Inhibitor"/>
    <property type="match status" value="2"/>
</dbReference>
<evidence type="ECO:0000256" key="1">
    <source>
        <dbReference type="ARBA" id="ARBA00022614"/>
    </source>
</evidence>
<feature type="domain" description="CAP-Gly" evidence="3">
    <location>
        <begin position="26"/>
        <end position="70"/>
    </location>
</feature>
<organism evidence="4 5">
    <name type="scientific">Wolfiporia cocos (strain MD-104)</name>
    <name type="common">Brown rot fungus</name>
    <dbReference type="NCBI Taxonomy" id="742152"/>
    <lineage>
        <taxon>Eukaryota</taxon>
        <taxon>Fungi</taxon>
        <taxon>Dikarya</taxon>
        <taxon>Basidiomycota</taxon>
        <taxon>Agaricomycotina</taxon>
        <taxon>Agaricomycetes</taxon>
        <taxon>Polyporales</taxon>
        <taxon>Phaeolaceae</taxon>
        <taxon>Wolfiporia</taxon>
    </lineage>
</organism>
<dbReference type="Pfam" id="PF01302">
    <property type="entry name" value="CAP_GLY"/>
    <property type="match status" value="1"/>
</dbReference>
<dbReference type="PROSITE" id="PS50245">
    <property type="entry name" value="CAP_GLY_2"/>
    <property type="match status" value="1"/>
</dbReference>
<dbReference type="InterPro" id="IPR000938">
    <property type="entry name" value="CAP-Gly_domain"/>
</dbReference>
<gene>
    <name evidence="4" type="ORF">WOLCODRAFT_95686</name>
</gene>
<evidence type="ECO:0000313" key="5">
    <source>
        <dbReference type="Proteomes" id="UP000218811"/>
    </source>
</evidence>
<accession>A0A2H3J648</accession>
<dbReference type="InterPro" id="IPR050576">
    <property type="entry name" value="Cilia_flagella_integrity"/>
</dbReference>
<dbReference type="InterPro" id="IPR001611">
    <property type="entry name" value="Leu-rich_rpt"/>
</dbReference>
<dbReference type="PROSITE" id="PS51450">
    <property type="entry name" value="LRR"/>
    <property type="match status" value="2"/>
</dbReference>
<dbReference type="OMA" id="SEESHMF"/>
<protein>
    <submittedName>
        <fullName evidence="4">RNI-like protein</fullName>
    </submittedName>
</protein>
<dbReference type="STRING" id="742152.A0A2H3J648"/>
<keyword evidence="5" id="KW-1185">Reference proteome</keyword>
<dbReference type="Gene3D" id="2.30.30.190">
    <property type="entry name" value="CAP Gly-rich-like domain"/>
    <property type="match status" value="1"/>
</dbReference>
<dbReference type="PROSITE" id="PS00845">
    <property type="entry name" value="CAP_GLY_1"/>
    <property type="match status" value="1"/>
</dbReference>
<dbReference type="SMART" id="SM01052">
    <property type="entry name" value="CAP_GLY"/>
    <property type="match status" value="1"/>
</dbReference>
<evidence type="ECO:0000313" key="4">
    <source>
        <dbReference type="EMBL" id="PCH37710.1"/>
    </source>
</evidence>
<name>A0A2H3J648_WOLCO</name>
<evidence type="ECO:0000259" key="3">
    <source>
        <dbReference type="PROSITE" id="PS50245"/>
    </source>
</evidence>
<dbReference type="SUPFAM" id="SSF74924">
    <property type="entry name" value="Cap-Gly domain"/>
    <property type="match status" value="1"/>
</dbReference>
<evidence type="ECO:0000256" key="2">
    <source>
        <dbReference type="ARBA" id="ARBA00022737"/>
    </source>
</evidence>
<reference evidence="4 5" key="1">
    <citation type="journal article" date="2012" name="Science">
        <title>The Paleozoic origin of enzymatic lignin decomposition reconstructed from 31 fungal genomes.</title>
        <authorList>
            <person name="Floudas D."/>
            <person name="Binder M."/>
            <person name="Riley R."/>
            <person name="Barry K."/>
            <person name="Blanchette R.A."/>
            <person name="Henrissat B."/>
            <person name="Martinez A.T."/>
            <person name="Otillar R."/>
            <person name="Spatafora J.W."/>
            <person name="Yadav J.S."/>
            <person name="Aerts A."/>
            <person name="Benoit I."/>
            <person name="Boyd A."/>
            <person name="Carlson A."/>
            <person name="Copeland A."/>
            <person name="Coutinho P.M."/>
            <person name="de Vries R.P."/>
            <person name="Ferreira P."/>
            <person name="Findley K."/>
            <person name="Foster B."/>
            <person name="Gaskell J."/>
            <person name="Glotzer D."/>
            <person name="Gorecki P."/>
            <person name="Heitman J."/>
            <person name="Hesse C."/>
            <person name="Hori C."/>
            <person name="Igarashi K."/>
            <person name="Jurgens J.A."/>
            <person name="Kallen N."/>
            <person name="Kersten P."/>
            <person name="Kohler A."/>
            <person name="Kuees U."/>
            <person name="Kumar T.K.A."/>
            <person name="Kuo A."/>
            <person name="LaButti K."/>
            <person name="Larrondo L.F."/>
            <person name="Lindquist E."/>
            <person name="Ling A."/>
            <person name="Lombard V."/>
            <person name="Lucas S."/>
            <person name="Lundell T."/>
            <person name="Martin R."/>
            <person name="McLaughlin D.J."/>
            <person name="Morgenstern I."/>
            <person name="Morin E."/>
            <person name="Murat C."/>
            <person name="Nagy L.G."/>
            <person name="Nolan M."/>
            <person name="Ohm R.A."/>
            <person name="Patyshakuliyeva A."/>
            <person name="Rokas A."/>
            <person name="Ruiz-Duenas F.J."/>
            <person name="Sabat G."/>
            <person name="Salamov A."/>
            <person name="Samejima M."/>
            <person name="Schmutz J."/>
            <person name="Slot J.C."/>
            <person name="St John F."/>
            <person name="Stenlid J."/>
            <person name="Sun H."/>
            <person name="Sun S."/>
            <person name="Syed K."/>
            <person name="Tsang A."/>
            <person name="Wiebenga A."/>
            <person name="Young D."/>
            <person name="Pisabarro A."/>
            <person name="Eastwood D.C."/>
            <person name="Martin F."/>
            <person name="Cullen D."/>
            <person name="Grigoriev I.V."/>
            <person name="Hibbett D.S."/>
        </authorList>
    </citation>
    <scope>NUCLEOTIDE SEQUENCE [LARGE SCALE GENOMIC DNA]</scope>
    <source>
        <strain evidence="4 5">MD-104</strain>
    </source>
</reference>
<dbReference type="Proteomes" id="UP000218811">
    <property type="component" value="Unassembled WGS sequence"/>
</dbReference>
<proteinExistence type="predicted"/>
<dbReference type="PANTHER" id="PTHR45973">
    <property type="entry name" value="PROTEIN PHOSPHATASE 1 REGULATORY SUBUNIT SDS22-RELATED"/>
    <property type="match status" value="1"/>
</dbReference>
<dbReference type="EMBL" id="KB467942">
    <property type="protein sequence ID" value="PCH37710.1"/>
    <property type="molecule type" value="Genomic_DNA"/>
</dbReference>
<sequence>MSTLDLPTVGTRLCHSGHLGTVRFVGQVEGASGIWLGVEWDDPQRGKHDGVKDGKRYFSCIVPNAGSFIRPASTTTYGRSFLTALVSKYIEEIHGSVETVILGSSNGAIEVEVVGLDKIRSKLSRLERLREVSLDGENVAYADPPGAIAKTCPGIRGLDLSRNLLPSWDMVASIASQLPQLQRLALNQNRLSPLQGTSYSQSAFCDLQELQLNATLTTWEEMEAIIKYMPVLRSVEMGYNRLQHLSHGNRLGAQSGMDTLAELNLDGNALHSWRTICAGLRSYPGLRRLILTSNCIETIEPLTDAVSEAALVNLKHLSLSCNRLHVWSDIDAIPSWCPALESLSLTGNPLVEDPELGKHSRQFAIARIASLRTLDAAPISTRERTDSELFYISHVSRHGPPDAAAREREHPRLKALCIKHGSPDIEPPAAQARHDTLSSRLIEVKMHRYTAPSPP</sequence>
<feature type="non-terminal residue" evidence="4">
    <location>
        <position position="455"/>
    </location>
</feature>